<evidence type="ECO:0000313" key="1">
    <source>
        <dbReference type="EMBL" id="TKW63074.1"/>
    </source>
</evidence>
<evidence type="ECO:0000313" key="2">
    <source>
        <dbReference type="Proteomes" id="UP000315344"/>
    </source>
</evidence>
<sequence>MKFREVRAGELKVGDKVLSCGPQVVARIEETFFDKREMLMTFVSGLAGVWDKRDFVTLIVTE</sequence>
<accession>A0A533HYD5</accession>
<dbReference type="Proteomes" id="UP000315344">
    <property type="component" value="Unassembled WGS sequence"/>
</dbReference>
<proteinExistence type="predicted"/>
<comment type="caution">
    <text evidence="1">The sequence shown here is derived from an EMBL/GenBank/DDBJ whole genome shotgun (WGS) entry which is preliminary data.</text>
</comment>
<reference evidence="1 2" key="1">
    <citation type="journal article" date="2017" name="Nat. Commun.">
        <title>In situ click chemistry generation of cyclooxygenase-2 inhibitors.</title>
        <authorList>
            <person name="Bhardwaj A."/>
            <person name="Kaur J."/>
            <person name="Wuest M."/>
            <person name="Wuest F."/>
        </authorList>
    </citation>
    <scope>NUCLEOTIDE SEQUENCE [LARGE SCALE GENOMIC DNA]</scope>
    <source>
        <strain evidence="1">S2_012_000_R3_94</strain>
    </source>
</reference>
<dbReference type="AlphaFoldDB" id="A0A533HYD5"/>
<gene>
    <name evidence="1" type="ORF">DI616_19960</name>
</gene>
<dbReference type="EMBL" id="VAFL01000039">
    <property type="protein sequence ID" value="TKW63074.1"/>
    <property type="molecule type" value="Genomic_DNA"/>
</dbReference>
<organism evidence="1 2">
    <name type="scientific">Paracoccus denitrificans</name>
    <dbReference type="NCBI Taxonomy" id="266"/>
    <lineage>
        <taxon>Bacteria</taxon>
        <taxon>Pseudomonadati</taxon>
        <taxon>Pseudomonadota</taxon>
        <taxon>Alphaproteobacteria</taxon>
        <taxon>Rhodobacterales</taxon>
        <taxon>Paracoccaceae</taxon>
        <taxon>Paracoccus</taxon>
    </lineage>
</organism>
<name>A0A533HYD5_PARDE</name>
<protein>
    <submittedName>
        <fullName evidence="1">Uncharacterized protein</fullName>
    </submittedName>
</protein>